<keyword evidence="7" id="KW-0479">Metal-binding</keyword>
<evidence type="ECO:0000256" key="6">
    <source>
        <dbReference type="ARBA" id="ARBA00022692"/>
    </source>
</evidence>
<dbReference type="Pfam" id="PF01030">
    <property type="entry name" value="Recep_L_domain"/>
    <property type="match status" value="2"/>
</dbReference>
<dbReference type="SUPFAM" id="SSF57184">
    <property type="entry name" value="Growth factor receptor domain"/>
    <property type="match status" value="1"/>
</dbReference>
<evidence type="ECO:0000256" key="5">
    <source>
        <dbReference type="ARBA" id="ARBA00022685"/>
    </source>
</evidence>
<dbReference type="InterPro" id="IPR017441">
    <property type="entry name" value="Protein_kinase_ATP_BS"/>
</dbReference>
<dbReference type="Gene3D" id="2.60.40.10">
    <property type="entry name" value="Immunoglobulins"/>
    <property type="match status" value="2"/>
</dbReference>
<dbReference type="CDD" id="cd00064">
    <property type="entry name" value="FU"/>
    <property type="match status" value="1"/>
</dbReference>
<dbReference type="GO" id="GO:0005899">
    <property type="term" value="C:insulin receptor complex"/>
    <property type="evidence" value="ECO:0007669"/>
    <property type="project" value="TreeGrafter"/>
</dbReference>
<dbReference type="SUPFAM" id="SSF52058">
    <property type="entry name" value="L domain-like"/>
    <property type="match status" value="2"/>
</dbReference>
<feature type="signal peptide" evidence="22">
    <location>
        <begin position="1"/>
        <end position="17"/>
    </location>
</feature>
<keyword evidence="4" id="KW-0808">Transferase</keyword>
<keyword evidence="17" id="KW-0325">Glycoprotein</keyword>
<dbReference type="GO" id="GO:0051897">
    <property type="term" value="P:positive regulation of phosphatidylinositol 3-kinase/protein kinase B signal transduction"/>
    <property type="evidence" value="ECO:0007669"/>
    <property type="project" value="TreeGrafter"/>
</dbReference>
<dbReference type="GO" id="GO:0042593">
    <property type="term" value="P:glucose homeostasis"/>
    <property type="evidence" value="ECO:0007669"/>
    <property type="project" value="TreeGrafter"/>
</dbReference>
<feature type="binding site" evidence="20">
    <location>
        <position position="843"/>
    </location>
    <ligand>
        <name>ATP</name>
        <dbReference type="ChEBI" id="CHEBI:30616"/>
    </ligand>
</feature>
<dbReference type="InterPro" id="IPR009030">
    <property type="entry name" value="Growth_fac_rcpt_cys_sf"/>
</dbReference>
<keyword evidence="15" id="KW-0829">Tyrosine-protein kinase</keyword>
<keyword evidence="8 22" id="KW-0732">Signal</keyword>
<dbReference type="InterPro" id="IPR011009">
    <property type="entry name" value="Kinase-like_dom_sf"/>
</dbReference>
<keyword evidence="10 20" id="KW-0547">Nucleotide-binding</keyword>
<dbReference type="PANTHER" id="PTHR24416:SF525">
    <property type="entry name" value="INSULIN-LIKE RECEPTOR"/>
    <property type="match status" value="1"/>
</dbReference>
<keyword evidence="11" id="KW-0418">Kinase</keyword>
<dbReference type="AlphaFoldDB" id="A0AAR5P414"/>
<dbReference type="SUPFAM" id="SSF49265">
    <property type="entry name" value="Fibronectin type III"/>
    <property type="match status" value="2"/>
</dbReference>
<dbReference type="PRINTS" id="PR00109">
    <property type="entry name" value="TYRKINASE"/>
</dbReference>
<evidence type="ECO:0000256" key="12">
    <source>
        <dbReference type="ARBA" id="ARBA00022840"/>
    </source>
</evidence>
<sequence>MMNLYYLFVLLPLLGLADETDRGEVCSKSFQFRNHYRNLLILENCRIIDGDLEIALLELHVNELRAKTHMRQVVLPKLEIITGHLFLYRVNGLTSVGQLFPNLRSIKGLTLYENLYALVLYDMPYLEEIGTSKLTYIARGYVKVGKTPKLCYADTIKWNAIGPNSLAHIQLYRNDCLPCTQECGGYCWNQDTCQIFSDDCHAECLGCTKPASNEHCEVCKNFDNDGVCVAECPENRYILQILGKCISEKECHSRNIRNNSPGANQGVWFIYKGECRNTCPEETEFNETLQNCVPCFNECYKSCEGAELVNSLTIEDMRGCTHINGSLSILSLKNNYDRDDLFTSLKSVRYIRDYLKISRCDVINDLQFLPNLREIGGMNLFANKSLLAHDNRNLKKLWDLNANFTLQIKHDSKNVTITWENRLGREEFYYLIHYTDSLDADEMDQDVCSSPWTTVSTVKYTVQLVGLKVFKKYHFYIRIYLKNMSVRRTPIKSFETLPNDPDARTFFNAVAVNDTTINLTWDHPVQTNGILNSFKLTIYEEPQDSYFLEDRDYCAFPFTAEGSLVDRAINDDSFEDEPTEGLADAYNLNEPQYTYPGKPCKPTNQEVNIRLKNDMWLYLCDKNSQSMYGIDNCKSYYYEILESNLTDPKLKKRALSYGAGYISTTSLPANATFHVVTKLEPFTLYIFYIMACNEPNGFIVAYHVYWHNDLEKLKMEQSQCITAQEYAHEKGLTLRGLRPDTYHVSVQPVSLAGPGNIIIGLGTLLVFCLGAIWAVRMLRNPRSGSPISVLANINPEYTTLAYRADEWEIDRDDIELGELIGQGAFGRVFFGRIMSKDLNCAVKTINEEASDLDRMTFLDEASTMKGFTQGPHVVKLMGVVSQGQPPYVLMELMERGDLKRYLLRLRDSSQTLTSNEIYRMAIEIADGLAYLKSRKYVHRDLAVRNCMINNNKTVKIGDFGMTRDIYQSDYYKKGSRNVLLPVRWMAPESIADGVNTYDTDIWSYGIVLWEIVTLAAQPYHGMSNEEVINFVLSKGVLTRPEECPNLLWELMERCWEWLPKQRPTCCEIIEMLEGCAGVDFGSISFFHSPIGVHYFDHAAMREENPPALGLHSLNPFNEEQNILTKSNRLSEVLEDGSPFFDIESSPSCSSQQPHRITVQAEVYELKSLKSQSSSD</sequence>
<evidence type="ECO:0000256" key="18">
    <source>
        <dbReference type="ARBA" id="ARBA00023211"/>
    </source>
</evidence>
<dbReference type="InterPro" id="IPR001245">
    <property type="entry name" value="Ser-Thr/Tyr_kinase_cat_dom"/>
</dbReference>
<comment type="subcellular location">
    <subcellularLocation>
        <location evidence="1">Membrane</location>
        <topology evidence="1">Single-pass type I membrane protein</topology>
    </subcellularLocation>
</comment>
<evidence type="ECO:0000256" key="16">
    <source>
        <dbReference type="ARBA" id="ARBA00023170"/>
    </source>
</evidence>
<keyword evidence="6 21" id="KW-0812">Transmembrane</keyword>
<evidence type="ECO:0000256" key="4">
    <source>
        <dbReference type="ARBA" id="ARBA00022679"/>
    </source>
</evidence>
<feature type="domain" description="Protein kinase" evidence="23">
    <location>
        <begin position="814"/>
        <end position="1086"/>
    </location>
</feature>
<evidence type="ECO:0000256" key="9">
    <source>
        <dbReference type="ARBA" id="ARBA00022737"/>
    </source>
</evidence>
<dbReference type="InterPro" id="IPR003961">
    <property type="entry name" value="FN3_dom"/>
</dbReference>
<dbReference type="FunFam" id="1.10.510.10:FF:001227">
    <property type="entry name" value="Tyrosine-protein kinase receptor"/>
    <property type="match status" value="1"/>
</dbReference>
<dbReference type="SMART" id="SM00060">
    <property type="entry name" value="FN3"/>
    <property type="match status" value="2"/>
</dbReference>
<dbReference type="InterPro" id="IPR006212">
    <property type="entry name" value="Furin_repeat"/>
</dbReference>
<dbReference type="PROSITE" id="PS50011">
    <property type="entry name" value="PROTEIN_KINASE_DOM"/>
    <property type="match status" value="1"/>
</dbReference>
<feature type="chain" id="PRO_5043736783" description="receptor protein-tyrosine kinase" evidence="22">
    <location>
        <begin position="18"/>
        <end position="1175"/>
    </location>
</feature>
<dbReference type="InterPro" id="IPR008266">
    <property type="entry name" value="Tyr_kinase_AS"/>
</dbReference>
<dbReference type="CDD" id="cd00063">
    <property type="entry name" value="FN3"/>
    <property type="match status" value="1"/>
</dbReference>
<dbReference type="Proteomes" id="UP000019118">
    <property type="component" value="Unassembled WGS sequence"/>
</dbReference>
<evidence type="ECO:0000256" key="1">
    <source>
        <dbReference type="ARBA" id="ARBA00004479"/>
    </source>
</evidence>
<evidence type="ECO:0000256" key="8">
    <source>
        <dbReference type="ARBA" id="ARBA00022729"/>
    </source>
</evidence>
<dbReference type="InterPro" id="IPR013783">
    <property type="entry name" value="Ig-like_fold"/>
</dbReference>
<keyword evidence="14 21" id="KW-0472">Membrane</keyword>
<dbReference type="Gene3D" id="1.10.510.10">
    <property type="entry name" value="Transferase(Phosphotransferase) domain 1"/>
    <property type="match status" value="1"/>
</dbReference>
<evidence type="ECO:0000256" key="10">
    <source>
        <dbReference type="ARBA" id="ARBA00022741"/>
    </source>
</evidence>
<dbReference type="PROSITE" id="PS00109">
    <property type="entry name" value="PROTEIN_KINASE_TYR"/>
    <property type="match status" value="1"/>
</dbReference>
<evidence type="ECO:0000256" key="20">
    <source>
        <dbReference type="PROSITE-ProRule" id="PRU10141"/>
    </source>
</evidence>
<dbReference type="Pfam" id="PF00757">
    <property type="entry name" value="Furin-like"/>
    <property type="match status" value="1"/>
</dbReference>
<keyword evidence="25" id="KW-1185">Reference proteome</keyword>
<keyword evidence="13 21" id="KW-1133">Transmembrane helix</keyword>
<dbReference type="GO" id="GO:0030424">
    <property type="term" value="C:axon"/>
    <property type="evidence" value="ECO:0007669"/>
    <property type="project" value="TreeGrafter"/>
</dbReference>
<proteinExistence type="predicted"/>
<dbReference type="Gene3D" id="3.30.200.20">
    <property type="entry name" value="Phosphorylase Kinase, domain 1"/>
    <property type="match status" value="1"/>
</dbReference>
<dbReference type="InterPro" id="IPR000494">
    <property type="entry name" value="Rcpt_L-dom"/>
</dbReference>
<keyword evidence="18" id="KW-0464">Manganese</keyword>
<dbReference type="GO" id="GO:0043410">
    <property type="term" value="P:positive regulation of MAPK cascade"/>
    <property type="evidence" value="ECO:0007669"/>
    <property type="project" value="TreeGrafter"/>
</dbReference>
<dbReference type="GO" id="GO:0046872">
    <property type="term" value="F:metal ion binding"/>
    <property type="evidence" value="ECO:0007669"/>
    <property type="project" value="UniProtKB-KW"/>
</dbReference>
<evidence type="ECO:0000256" key="21">
    <source>
        <dbReference type="SAM" id="Phobius"/>
    </source>
</evidence>
<dbReference type="InterPro" id="IPR050122">
    <property type="entry name" value="RTK"/>
</dbReference>
<dbReference type="GO" id="GO:0005524">
    <property type="term" value="F:ATP binding"/>
    <property type="evidence" value="ECO:0007669"/>
    <property type="project" value="UniProtKB-UniRule"/>
</dbReference>
<dbReference type="PROSITE" id="PS00107">
    <property type="entry name" value="PROTEIN_KINASE_ATP"/>
    <property type="match status" value="1"/>
</dbReference>
<evidence type="ECO:0000256" key="3">
    <source>
        <dbReference type="ARBA" id="ARBA00022553"/>
    </source>
</evidence>
<evidence type="ECO:0000259" key="23">
    <source>
        <dbReference type="PROSITE" id="PS50011"/>
    </source>
</evidence>
<dbReference type="EC" id="2.7.10.1" evidence="2"/>
<keyword evidence="9" id="KW-0677">Repeat</keyword>
<evidence type="ECO:0000256" key="11">
    <source>
        <dbReference type="ARBA" id="ARBA00022777"/>
    </source>
</evidence>
<name>A0AAR5P414_DENPD</name>
<dbReference type="EnsemblMetazoa" id="XM_019900281.1">
    <property type="protein sequence ID" value="XP_019755840.1"/>
    <property type="gene ID" value="LOC109534559"/>
</dbReference>
<comment type="catalytic activity">
    <reaction evidence="19">
        <text>L-tyrosyl-[protein] + ATP = O-phospho-L-tyrosyl-[protein] + ADP + H(+)</text>
        <dbReference type="Rhea" id="RHEA:10596"/>
        <dbReference type="Rhea" id="RHEA-COMP:10136"/>
        <dbReference type="Rhea" id="RHEA-COMP:20101"/>
        <dbReference type="ChEBI" id="CHEBI:15378"/>
        <dbReference type="ChEBI" id="CHEBI:30616"/>
        <dbReference type="ChEBI" id="CHEBI:46858"/>
        <dbReference type="ChEBI" id="CHEBI:61978"/>
        <dbReference type="ChEBI" id="CHEBI:456216"/>
        <dbReference type="EC" id="2.7.10.1"/>
    </reaction>
</comment>
<dbReference type="SMART" id="SM00219">
    <property type="entry name" value="TyrKc"/>
    <property type="match status" value="1"/>
</dbReference>
<organism evidence="24 25">
    <name type="scientific">Dendroctonus ponderosae</name>
    <name type="common">Mountain pine beetle</name>
    <dbReference type="NCBI Taxonomy" id="77166"/>
    <lineage>
        <taxon>Eukaryota</taxon>
        <taxon>Metazoa</taxon>
        <taxon>Ecdysozoa</taxon>
        <taxon>Arthropoda</taxon>
        <taxon>Hexapoda</taxon>
        <taxon>Insecta</taxon>
        <taxon>Pterygota</taxon>
        <taxon>Neoptera</taxon>
        <taxon>Endopterygota</taxon>
        <taxon>Coleoptera</taxon>
        <taxon>Polyphaga</taxon>
        <taxon>Cucujiformia</taxon>
        <taxon>Curculionidae</taxon>
        <taxon>Scolytinae</taxon>
        <taxon>Dendroctonus</taxon>
    </lineage>
</organism>
<dbReference type="SUPFAM" id="SSF56112">
    <property type="entry name" value="Protein kinase-like (PK-like)"/>
    <property type="match status" value="1"/>
</dbReference>
<evidence type="ECO:0000313" key="24">
    <source>
        <dbReference type="EnsemblMetazoa" id="XP_019755840.1"/>
    </source>
</evidence>
<evidence type="ECO:0000256" key="15">
    <source>
        <dbReference type="ARBA" id="ARBA00023137"/>
    </source>
</evidence>
<reference evidence="24" key="2">
    <citation type="submission" date="2024-08" db="UniProtKB">
        <authorList>
            <consortium name="EnsemblMetazoa"/>
        </authorList>
    </citation>
    <scope>IDENTIFICATION</scope>
</reference>
<feature type="transmembrane region" description="Helical" evidence="21">
    <location>
        <begin position="757"/>
        <end position="775"/>
    </location>
</feature>
<dbReference type="PANTHER" id="PTHR24416">
    <property type="entry name" value="TYROSINE-PROTEIN KINASE RECEPTOR"/>
    <property type="match status" value="1"/>
</dbReference>
<keyword evidence="3" id="KW-0597">Phosphoprotein</keyword>
<keyword evidence="12 20" id="KW-0067">ATP-binding</keyword>
<dbReference type="InterPro" id="IPR006211">
    <property type="entry name" value="Furin-like_Cys-rich_dom"/>
</dbReference>
<dbReference type="InterPro" id="IPR000719">
    <property type="entry name" value="Prot_kinase_dom"/>
</dbReference>
<evidence type="ECO:0000313" key="25">
    <source>
        <dbReference type="Proteomes" id="UP000019118"/>
    </source>
</evidence>
<evidence type="ECO:0000256" key="7">
    <source>
        <dbReference type="ARBA" id="ARBA00022723"/>
    </source>
</evidence>
<evidence type="ECO:0000256" key="13">
    <source>
        <dbReference type="ARBA" id="ARBA00022989"/>
    </source>
</evidence>
<keyword evidence="16" id="KW-0675">Receptor</keyword>
<dbReference type="SMART" id="SM00261">
    <property type="entry name" value="FU"/>
    <property type="match status" value="1"/>
</dbReference>
<dbReference type="GO" id="GO:0005009">
    <property type="term" value="F:insulin receptor activity"/>
    <property type="evidence" value="ECO:0007669"/>
    <property type="project" value="TreeGrafter"/>
</dbReference>
<dbReference type="InterPro" id="IPR036116">
    <property type="entry name" value="FN3_sf"/>
</dbReference>
<protein>
    <recommendedName>
        <fullName evidence="2">receptor protein-tyrosine kinase</fullName>
        <ecNumber evidence="2">2.7.10.1</ecNumber>
    </recommendedName>
</protein>
<keyword evidence="5" id="KW-0165">Cleavage on pair of basic residues</keyword>
<dbReference type="InterPro" id="IPR036941">
    <property type="entry name" value="Rcpt_L-dom_sf"/>
</dbReference>
<dbReference type="Pfam" id="PF07714">
    <property type="entry name" value="PK_Tyr_Ser-Thr"/>
    <property type="match status" value="1"/>
</dbReference>
<evidence type="ECO:0000256" key="19">
    <source>
        <dbReference type="ARBA" id="ARBA00051243"/>
    </source>
</evidence>
<reference evidence="25" key="1">
    <citation type="journal article" date="2013" name="Genome Biol.">
        <title>Draft genome of the mountain pine beetle, Dendroctonus ponderosae Hopkins, a major forest pest.</title>
        <authorList>
            <person name="Keeling C.I."/>
            <person name="Yuen M.M."/>
            <person name="Liao N.Y."/>
            <person name="Docking T.R."/>
            <person name="Chan S.K."/>
            <person name="Taylor G.A."/>
            <person name="Palmquist D.L."/>
            <person name="Jackman S.D."/>
            <person name="Nguyen A."/>
            <person name="Li M."/>
            <person name="Henderson H."/>
            <person name="Janes J.K."/>
            <person name="Zhao Y."/>
            <person name="Pandoh P."/>
            <person name="Moore R."/>
            <person name="Sperling F.A."/>
            <person name="Huber D.P."/>
            <person name="Birol I."/>
            <person name="Jones S.J."/>
            <person name="Bohlmann J."/>
        </authorList>
    </citation>
    <scope>NUCLEOTIDE SEQUENCE</scope>
</reference>
<evidence type="ECO:0000256" key="14">
    <source>
        <dbReference type="ARBA" id="ARBA00023136"/>
    </source>
</evidence>
<dbReference type="InterPro" id="IPR020635">
    <property type="entry name" value="Tyr_kinase_cat_dom"/>
</dbReference>
<evidence type="ECO:0000256" key="2">
    <source>
        <dbReference type="ARBA" id="ARBA00011902"/>
    </source>
</evidence>
<evidence type="ECO:0000256" key="22">
    <source>
        <dbReference type="SAM" id="SignalP"/>
    </source>
</evidence>
<evidence type="ECO:0000256" key="17">
    <source>
        <dbReference type="ARBA" id="ARBA00023180"/>
    </source>
</evidence>
<dbReference type="GO" id="GO:0043560">
    <property type="term" value="F:insulin receptor substrate binding"/>
    <property type="evidence" value="ECO:0007669"/>
    <property type="project" value="TreeGrafter"/>
</dbReference>
<dbReference type="Gene3D" id="3.80.20.20">
    <property type="entry name" value="Receptor L-domain"/>
    <property type="match status" value="2"/>
</dbReference>
<accession>A0AAR5P414</accession>